<feature type="region of interest" description="Disordered" evidence="1">
    <location>
        <begin position="159"/>
        <end position="203"/>
    </location>
</feature>
<reference evidence="2 3" key="1">
    <citation type="submission" date="2024-04" db="EMBL/GenBank/DDBJ databases">
        <title>Phyllosticta paracitricarpa is synonymous to the EU quarantine fungus P. citricarpa based on phylogenomic analyses.</title>
        <authorList>
            <consortium name="Lawrence Berkeley National Laboratory"/>
            <person name="Van Ingen-Buijs V.A."/>
            <person name="Van Westerhoven A.C."/>
            <person name="Haridas S."/>
            <person name="Skiadas P."/>
            <person name="Martin F."/>
            <person name="Groenewald J.Z."/>
            <person name="Crous P.W."/>
            <person name="Seidl M.F."/>
        </authorList>
    </citation>
    <scope>NUCLEOTIDE SEQUENCE [LARGE SCALE GENOMIC DNA]</scope>
    <source>
        <strain evidence="2 3">CBS 123371</strain>
    </source>
</reference>
<protein>
    <submittedName>
        <fullName evidence="2">Uncharacterized protein</fullName>
    </submittedName>
</protein>
<accession>A0ABR1K8C2</accession>
<evidence type="ECO:0000256" key="1">
    <source>
        <dbReference type="SAM" id="MobiDB-lite"/>
    </source>
</evidence>
<feature type="compositionally biased region" description="Basic residues" evidence="1">
    <location>
        <begin position="216"/>
        <end position="230"/>
    </location>
</feature>
<comment type="caution">
    <text evidence="2">The sequence shown here is derived from an EMBL/GenBank/DDBJ whole genome shotgun (WGS) entry which is preliminary data.</text>
</comment>
<evidence type="ECO:0000313" key="2">
    <source>
        <dbReference type="EMBL" id="KAK7509712.1"/>
    </source>
</evidence>
<sequence length="247" mass="26334">MRRCSDDGDDGDGGAVSRKFGKRLVGERVGGCGCGRNGCAGWMLLGRRDVGLVVVMTTRRSGGVGVGVCCPVGMGTRGMGTSTWCLFSSLFFSSSKPHRGAAAAQSNSDSDSVAAAMSNTAAAARRVLRLRLRLSLRPPHVLDTVIQSPVADLCAISSSSSPCSSPYSTANNSSSRSSPNCPPSSRPWPSPDSHNRRRRSVSSRCCLAHHHHNSSFRRSSRAMHSRRTARRWCERQQGARGGGWRAG</sequence>
<dbReference type="Proteomes" id="UP001363622">
    <property type="component" value="Unassembled WGS sequence"/>
</dbReference>
<proteinExistence type="predicted"/>
<name>A0ABR1K8C2_9PEZI</name>
<evidence type="ECO:0000313" key="3">
    <source>
        <dbReference type="Proteomes" id="UP001363622"/>
    </source>
</evidence>
<gene>
    <name evidence="2" type="ORF">IWZ03DRAFT_86815</name>
</gene>
<feature type="region of interest" description="Disordered" evidence="1">
    <location>
        <begin position="216"/>
        <end position="247"/>
    </location>
</feature>
<feature type="compositionally biased region" description="Low complexity" evidence="1">
    <location>
        <begin position="159"/>
        <end position="179"/>
    </location>
</feature>
<organism evidence="2 3">
    <name type="scientific">Phyllosticta citriasiana</name>
    <dbReference type="NCBI Taxonomy" id="595635"/>
    <lineage>
        <taxon>Eukaryota</taxon>
        <taxon>Fungi</taxon>
        <taxon>Dikarya</taxon>
        <taxon>Ascomycota</taxon>
        <taxon>Pezizomycotina</taxon>
        <taxon>Dothideomycetes</taxon>
        <taxon>Dothideomycetes incertae sedis</taxon>
        <taxon>Botryosphaeriales</taxon>
        <taxon>Phyllostictaceae</taxon>
        <taxon>Phyllosticta</taxon>
    </lineage>
</organism>
<keyword evidence="3" id="KW-1185">Reference proteome</keyword>
<feature type="compositionally biased region" description="Pro residues" evidence="1">
    <location>
        <begin position="180"/>
        <end position="190"/>
    </location>
</feature>
<dbReference type="EMBL" id="JBBPHU010000016">
    <property type="protein sequence ID" value="KAK7509712.1"/>
    <property type="molecule type" value="Genomic_DNA"/>
</dbReference>